<proteinExistence type="predicted"/>
<dbReference type="Pfam" id="PF18962">
    <property type="entry name" value="Por_Secre_tail"/>
    <property type="match status" value="1"/>
</dbReference>
<feature type="transmembrane region" description="Helical" evidence="2">
    <location>
        <begin position="45"/>
        <end position="62"/>
    </location>
</feature>
<protein>
    <submittedName>
        <fullName evidence="4">Por secretion system C-terminal sorting domain</fullName>
    </submittedName>
</protein>
<reference evidence="4 5" key="1">
    <citation type="submission" date="2018-06" db="EMBL/GenBank/DDBJ databases">
        <authorList>
            <consortium name="Pathogen Informatics"/>
            <person name="Doyle S."/>
        </authorList>
    </citation>
    <scope>NUCLEOTIDE SEQUENCE [LARGE SCALE GENOMIC DNA]</scope>
    <source>
        <strain evidence="4 5">NCTC13492</strain>
    </source>
</reference>
<name>A0A2X2WNX7_CHRJE</name>
<keyword evidence="2" id="KW-0812">Transmembrane</keyword>
<keyword evidence="2" id="KW-0472">Membrane</keyword>
<dbReference type="Proteomes" id="UP000251670">
    <property type="component" value="Unassembled WGS sequence"/>
</dbReference>
<sequence>MLSLGLGYFCNSTLITNVLFGLYFHFTTKNTFNSIRMKKKSTLKIFAAVLCIASSHTWVRAASVPEPGETSIGFKHMTALPPSTYDLDPLIIISQNVNEKGLVVMKGNFQKPTTAGDVKVTIKYKDAQNNWVSLWCKTFAGNYDYDEDLTANFELPSSVLSAHSVKIELSSNETVTNWSSVTWNKSVNHYKQSDYTYGNCDLDENQYTLLFTPKKTGTVVYNPNGTVSGVKDRVTSQHLVRKLDDIVLSFQGNAALDNSNASSPVVNITNPNNLPTIASSQKFIYQNSDTTPFEFSYHDPVYIFAGKFSNESFFINFSNWFLPPSEGGEAWGRGYLDFTNPNALVNRYYNLYNYINEKLGDVFTNQQPVVIVISKITGLRVYKENGQYISLSAISNYNTTNDFGYPPLNGKQRGPGSENFSLSNTSQASLYGVGAIRNRKVINSWNGPMRPLMDIESEINKFIKYVGIFTNPVTEECPVSCFTINSGAVSDFGDWSKAPNSYIFTGKDKKTNAEVDGLYIPVKKAYKMWNSNPLMGGSPIPAGAVTADVYWEDIHGLIKSGDNYSLEIIGSGEEAKIKVPINKTKEGNAVIAYKVNGEIFWSWHVWVTDDPTNGSTYKSFDGVKRQKTDGTVELIPDSDWGWMDRNLGALSNTITGTEFNKNGGLLYQWGRKDPIPPLVYKGNDFYEASGSVGRIRHRQSRNMANGSQKIDNLIKTVTLSNATVPNNLRLSVKNPLSLIYVNKEDNSGQALYNNNANLQVNWFGNSTTLPANRLSELNLWSDNSKGFITNGNYNSDTSANPYRDKSSFDPCPNGWRIPSVLVSNLGNGSYIDDVRVDFSPFGIKNNISKNTFEANKYHIIKPNDNNTPSYMKGFKIYNNVGVDLSNVGGNNMGLFPGTGVLVRNYHEGQYTDQHETYLWTATMPKWFDATPVVSARGFRMIPDRDQPDVPDSSLPSITGRYQYYPIGGGATSGANGCRCIKDPLFEVNNYNFPTEYFNNTVEYAEGLNNPNSYTIVKNTAESTIQIPISKAFSAQSKLLNNPDILNSSNFNDLKVNVLWSTATGLISNVALSNTAPASLADISNTNINVKIAPNQSGNAVITLHNGSVTNPIYWSWHIWVTNTPISSVSYVTELPNQAAVNYINYIKPGEVIKTEIMDRDLGANQAIAEANKTTSTGGLHFQWGRKDPLPVFVNANRNSTPVYLGTVQANGSVTYTTLAAATYYSDSYLKKYPDYSLQANVLTTDKVADKISKVLSYSVKNPMIFMVPTMTTKSADTNHTNGADWLANEPNLAPERWGRGGKKSPFDPCPEGWRIPDLTGVSNTNVGAVPFYKPTTGISIPNNYGGTRINRNPYSSAAIAYSFDNPAYNIGSFANLGVRGGRNTIEASPASPDFNVIDYVYGGFWLGALGSNYTGRALRSEIQYAGNYLTPFSSNADPYFAQNCRCVKVQYDENGNELGPIPKLQITSLSTARATNVLAKSVIEDKITQNKLELFPNPVKSILYIKGNESVKEYYYQIYNMSGQMVKSGKFENEQTDLSSLLSGAYLVRINNSETIVKIIKE</sequence>
<feature type="transmembrane region" description="Helical" evidence="2">
    <location>
        <begin position="6"/>
        <end position="24"/>
    </location>
</feature>
<evidence type="ECO:0000313" key="5">
    <source>
        <dbReference type="Proteomes" id="UP000251670"/>
    </source>
</evidence>
<dbReference type="InterPro" id="IPR026444">
    <property type="entry name" value="Secre_tail"/>
</dbReference>
<dbReference type="STRING" id="445960.SAMN05421542_4684"/>
<evidence type="ECO:0000259" key="3">
    <source>
        <dbReference type="Pfam" id="PF18962"/>
    </source>
</evidence>
<keyword evidence="1" id="KW-0732">Signal</keyword>
<dbReference type="NCBIfam" id="TIGR04183">
    <property type="entry name" value="Por_Secre_tail"/>
    <property type="match status" value="1"/>
</dbReference>
<gene>
    <name evidence="4" type="ORF">NCTC13492_01975</name>
</gene>
<keyword evidence="2" id="KW-1133">Transmembrane helix</keyword>
<evidence type="ECO:0000313" key="4">
    <source>
        <dbReference type="EMBL" id="SQB42716.1"/>
    </source>
</evidence>
<accession>A0A2X2WNX7</accession>
<evidence type="ECO:0000256" key="1">
    <source>
        <dbReference type="ARBA" id="ARBA00022729"/>
    </source>
</evidence>
<feature type="domain" description="Secretion system C-terminal sorting" evidence="3">
    <location>
        <begin position="1494"/>
        <end position="1559"/>
    </location>
</feature>
<dbReference type="EMBL" id="UAWB01000003">
    <property type="protein sequence ID" value="SQB42716.1"/>
    <property type="molecule type" value="Genomic_DNA"/>
</dbReference>
<organism evidence="4 5">
    <name type="scientific">Chryseobacterium jejuense</name>
    <dbReference type="NCBI Taxonomy" id="445960"/>
    <lineage>
        <taxon>Bacteria</taxon>
        <taxon>Pseudomonadati</taxon>
        <taxon>Bacteroidota</taxon>
        <taxon>Flavobacteriia</taxon>
        <taxon>Flavobacteriales</taxon>
        <taxon>Weeksellaceae</taxon>
        <taxon>Chryseobacterium group</taxon>
        <taxon>Chryseobacterium</taxon>
    </lineage>
</organism>
<evidence type="ECO:0000256" key="2">
    <source>
        <dbReference type="SAM" id="Phobius"/>
    </source>
</evidence>